<dbReference type="KEGG" id="rgu:A4W93_26655"/>
<dbReference type="InterPro" id="IPR007712">
    <property type="entry name" value="RelE/ParE_toxin"/>
</dbReference>
<dbReference type="InterPro" id="IPR035093">
    <property type="entry name" value="RelE/ParE_toxin_dom_sf"/>
</dbReference>
<dbReference type="OrthoDB" id="121597at2"/>
<gene>
    <name evidence="1" type="ORF">A4W93_26655</name>
</gene>
<reference evidence="1 2" key="1">
    <citation type="submission" date="2016-04" db="EMBL/GenBank/DDBJ databases">
        <title>Complete genome sequence of natural rubber-degrading, novel Gram-negative bacterium, Rhizobacter gummiphilus strain NS21.</title>
        <authorList>
            <person name="Tabata M."/>
            <person name="Kasai D."/>
            <person name="Fukuda M."/>
        </authorList>
    </citation>
    <scope>NUCLEOTIDE SEQUENCE [LARGE SCALE GENOMIC DNA]</scope>
    <source>
        <strain evidence="1 2">NS21</strain>
    </source>
</reference>
<evidence type="ECO:0000313" key="1">
    <source>
        <dbReference type="EMBL" id="ARN23196.1"/>
    </source>
</evidence>
<dbReference type="EMBL" id="CP015118">
    <property type="protein sequence ID" value="ARN23196.1"/>
    <property type="molecule type" value="Genomic_DNA"/>
</dbReference>
<dbReference type="RefSeq" id="WP_085753513.1">
    <property type="nucleotide sequence ID" value="NZ_BSPR01000017.1"/>
</dbReference>
<proteinExistence type="predicted"/>
<sequence length="103" mass="11633">MSFDVRWSAEGRADLLRLLGFLLDRALTVDDLSAADLAIAAIEHAVDHQLARTPFIFRRVGASFTTRELIIPHGATGYVARYEILPETVLVLGVRHQREEDYR</sequence>
<dbReference type="AlphaFoldDB" id="A0A1W6LG54"/>
<dbReference type="STRING" id="946333.A4W93_26655"/>
<name>A0A1W6LG54_9BURK</name>
<keyword evidence="2" id="KW-1185">Reference proteome</keyword>
<dbReference type="Proteomes" id="UP000193427">
    <property type="component" value="Chromosome"/>
</dbReference>
<accession>A0A1W6LG54</accession>
<protein>
    <submittedName>
        <fullName evidence="1">Plasmid stabilization protein</fullName>
    </submittedName>
</protein>
<evidence type="ECO:0000313" key="2">
    <source>
        <dbReference type="Proteomes" id="UP000193427"/>
    </source>
</evidence>
<dbReference type="Gene3D" id="3.30.2310.20">
    <property type="entry name" value="RelE-like"/>
    <property type="match status" value="1"/>
</dbReference>
<dbReference type="Pfam" id="PF05016">
    <property type="entry name" value="ParE_toxin"/>
    <property type="match status" value="1"/>
</dbReference>
<organism evidence="1 2">
    <name type="scientific">Piscinibacter gummiphilus</name>
    <dbReference type="NCBI Taxonomy" id="946333"/>
    <lineage>
        <taxon>Bacteria</taxon>
        <taxon>Pseudomonadati</taxon>
        <taxon>Pseudomonadota</taxon>
        <taxon>Betaproteobacteria</taxon>
        <taxon>Burkholderiales</taxon>
        <taxon>Sphaerotilaceae</taxon>
        <taxon>Piscinibacter</taxon>
    </lineage>
</organism>